<feature type="transmembrane region" description="Helical" evidence="2">
    <location>
        <begin position="105"/>
        <end position="125"/>
    </location>
</feature>
<keyword evidence="2" id="KW-0812">Transmembrane</keyword>
<name>A0AAD5P6Y1_9FUNG</name>
<feature type="transmembrane region" description="Helical" evidence="2">
    <location>
        <begin position="35"/>
        <end position="56"/>
    </location>
</feature>
<gene>
    <name evidence="3" type="ORF">BDA99DRAFT_449047</name>
</gene>
<evidence type="ECO:0000256" key="1">
    <source>
        <dbReference type="SAM" id="MobiDB-lite"/>
    </source>
</evidence>
<feature type="compositionally biased region" description="Gly residues" evidence="1">
    <location>
        <begin position="240"/>
        <end position="256"/>
    </location>
</feature>
<feature type="region of interest" description="Disordered" evidence="1">
    <location>
        <begin position="216"/>
        <end position="285"/>
    </location>
</feature>
<accession>A0AAD5P6Y1</accession>
<feature type="transmembrane region" description="Helical" evidence="2">
    <location>
        <begin position="171"/>
        <end position="190"/>
    </location>
</feature>
<evidence type="ECO:0000256" key="2">
    <source>
        <dbReference type="SAM" id="Phobius"/>
    </source>
</evidence>
<dbReference type="EMBL" id="JAIXMP010000070">
    <property type="protein sequence ID" value="KAI9243546.1"/>
    <property type="molecule type" value="Genomic_DNA"/>
</dbReference>
<dbReference type="AlphaFoldDB" id="A0AAD5P6Y1"/>
<reference evidence="3" key="1">
    <citation type="journal article" date="2022" name="IScience">
        <title>Evolution of zygomycete secretomes and the origins of terrestrial fungal ecologies.</title>
        <authorList>
            <person name="Chang Y."/>
            <person name="Wang Y."/>
            <person name="Mondo S."/>
            <person name="Ahrendt S."/>
            <person name="Andreopoulos W."/>
            <person name="Barry K."/>
            <person name="Beard J."/>
            <person name="Benny G.L."/>
            <person name="Blankenship S."/>
            <person name="Bonito G."/>
            <person name="Cuomo C."/>
            <person name="Desiro A."/>
            <person name="Gervers K.A."/>
            <person name="Hundley H."/>
            <person name="Kuo A."/>
            <person name="LaButti K."/>
            <person name="Lang B.F."/>
            <person name="Lipzen A."/>
            <person name="O'Donnell K."/>
            <person name="Pangilinan J."/>
            <person name="Reynolds N."/>
            <person name="Sandor L."/>
            <person name="Smith M.E."/>
            <person name="Tsang A."/>
            <person name="Grigoriev I.V."/>
            <person name="Stajich J.E."/>
            <person name="Spatafora J.W."/>
        </authorList>
    </citation>
    <scope>NUCLEOTIDE SEQUENCE</scope>
    <source>
        <strain evidence="3">RSA 2281</strain>
    </source>
</reference>
<dbReference type="Proteomes" id="UP001209540">
    <property type="component" value="Unassembled WGS sequence"/>
</dbReference>
<sequence length="285" mass="31881">MDFNHFLFRPFKKRRVMHTHNQALRKCCGCIHLRVGSAMACVIWMGLSLYFTIVSFQRQTFYSYLSDAPLIIFGVANLLLALVSFAALFAVYLDHWSHIRTAQHSIFICLFIVLVDGLINVILFITQRDDYIFWCINAGQGGFESIVNITEVNVRHDFYNCSRTWEDELKFGLLAIFMMIGFYVYWAMCFRSYRIKKAIIVSTMVGAPVDHVAIPSMPGGGGPPPPHLGGPHPHPPPMMPGGGMPMQPMGPGGPGGRNIIVLNNSKPSSKENNNKKSSPPPPYDS</sequence>
<comment type="caution">
    <text evidence="3">The sequence shown here is derived from an EMBL/GenBank/DDBJ whole genome shotgun (WGS) entry which is preliminary data.</text>
</comment>
<keyword evidence="2" id="KW-1133">Transmembrane helix</keyword>
<evidence type="ECO:0000313" key="4">
    <source>
        <dbReference type="Proteomes" id="UP001209540"/>
    </source>
</evidence>
<evidence type="ECO:0000313" key="3">
    <source>
        <dbReference type="EMBL" id="KAI9243546.1"/>
    </source>
</evidence>
<reference evidence="3" key="2">
    <citation type="submission" date="2023-02" db="EMBL/GenBank/DDBJ databases">
        <authorList>
            <consortium name="DOE Joint Genome Institute"/>
            <person name="Mondo S.J."/>
            <person name="Chang Y."/>
            <person name="Wang Y."/>
            <person name="Ahrendt S."/>
            <person name="Andreopoulos W."/>
            <person name="Barry K."/>
            <person name="Beard J."/>
            <person name="Benny G.L."/>
            <person name="Blankenship S."/>
            <person name="Bonito G."/>
            <person name="Cuomo C."/>
            <person name="Desiro A."/>
            <person name="Gervers K.A."/>
            <person name="Hundley H."/>
            <person name="Kuo A."/>
            <person name="LaButti K."/>
            <person name="Lang B.F."/>
            <person name="Lipzen A."/>
            <person name="O'Donnell K."/>
            <person name="Pangilinan J."/>
            <person name="Reynolds N."/>
            <person name="Sandor L."/>
            <person name="Smith M.W."/>
            <person name="Tsang A."/>
            <person name="Grigoriev I.V."/>
            <person name="Stajich J.E."/>
            <person name="Spatafora J.W."/>
        </authorList>
    </citation>
    <scope>NUCLEOTIDE SEQUENCE</scope>
    <source>
        <strain evidence="3">RSA 2281</strain>
    </source>
</reference>
<organism evidence="3 4">
    <name type="scientific">Phascolomyces articulosus</name>
    <dbReference type="NCBI Taxonomy" id="60185"/>
    <lineage>
        <taxon>Eukaryota</taxon>
        <taxon>Fungi</taxon>
        <taxon>Fungi incertae sedis</taxon>
        <taxon>Mucoromycota</taxon>
        <taxon>Mucoromycotina</taxon>
        <taxon>Mucoromycetes</taxon>
        <taxon>Mucorales</taxon>
        <taxon>Lichtheimiaceae</taxon>
        <taxon>Phascolomyces</taxon>
    </lineage>
</organism>
<feature type="transmembrane region" description="Helical" evidence="2">
    <location>
        <begin position="68"/>
        <end position="93"/>
    </location>
</feature>
<protein>
    <submittedName>
        <fullName evidence="3">Uncharacterized protein</fullName>
    </submittedName>
</protein>
<keyword evidence="2" id="KW-0472">Membrane</keyword>
<keyword evidence="4" id="KW-1185">Reference proteome</keyword>
<proteinExistence type="predicted"/>
<feature type="compositionally biased region" description="Pro residues" evidence="1">
    <location>
        <begin position="221"/>
        <end position="239"/>
    </location>
</feature>